<organism evidence="1 2">
    <name type="scientific">Olea europaea subsp. europaea</name>
    <dbReference type="NCBI Taxonomy" id="158383"/>
    <lineage>
        <taxon>Eukaryota</taxon>
        <taxon>Viridiplantae</taxon>
        <taxon>Streptophyta</taxon>
        <taxon>Embryophyta</taxon>
        <taxon>Tracheophyta</taxon>
        <taxon>Spermatophyta</taxon>
        <taxon>Magnoliopsida</taxon>
        <taxon>eudicotyledons</taxon>
        <taxon>Gunneridae</taxon>
        <taxon>Pentapetalae</taxon>
        <taxon>asterids</taxon>
        <taxon>lamiids</taxon>
        <taxon>Lamiales</taxon>
        <taxon>Oleaceae</taxon>
        <taxon>Oleeae</taxon>
        <taxon>Olea</taxon>
    </lineage>
</organism>
<dbReference type="Gramene" id="OE9A011245T1">
    <property type="protein sequence ID" value="OE9A011245C1"/>
    <property type="gene ID" value="OE9A011245"/>
</dbReference>
<dbReference type="Proteomes" id="UP000594638">
    <property type="component" value="Unassembled WGS sequence"/>
</dbReference>
<sequence length="119" mass="12759">RLASQPSLTSETKPFWAKRSRLTESNSLDLFETCVSTSSETTVTPIISGTSAFTEEAPQSQEDIITNPSVTVGTSIPKTAPSRVEPGTEIHLPEHLEVEFQNSKGVAPLISVTTEAITS</sequence>
<name>A0A8S0SGJ2_OLEEU</name>
<evidence type="ECO:0000313" key="1">
    <source>
        <dbReference type="EMBL" id="CAA2990674.1"/>
    </source>
</evidence>
<dbReference type="EMBL" id="CACTIH010004362">
    <property type="protein sequence ID" value="CAA2990674.1"/>
    <property type="molecule type" value="Genomic_DNA"/>
</dbReference>
<comment type="caution">
    <text evidence="1">The sequence shown here is derived from an EMBL/GenBank/DDBJ whole genome shotgun (WGS) entry which is preliminary data.</text>
</comment>
<keyword evidence="2" id="KW-1185">Reference proteome</keyword>
<reference evidence="1 2" key="1">
    <citation type="submission" date="2019-12" db="EMBL/GenBank/DDBJ databases">
        <authorList>
            <person name="Alioto T."/>
            <person name="Alioto T."/>
            <person name="Gomez Garrido J."/>
        </authorList>
    </citation>
    <scope>NUCLEOTIDE SEQUENCE [LARGE SCALE GENOMIC DNA]</scope>
</reference>
<protein>
    <submittedName>
        <fullName evidence="1">Uncharacterized protein</fullName>
    </submittedName>
</protein>
<dbReference type="AlphaFoldDB" id="A0A8S0SGJ2"/>
<feature type="non-terminal residue" evidence="1">
    <location>
        <position position="1"/>
    </location>
</feature>
<accession>A0A8S0SGJ2</accession>
<proteinExistence type="predicted"/>
<gene>
    <name evidence="1" type="ORF">OLEA9_A011245</name>
</gene>
<evidence type="ECO:0000313" key="2">
    <source>
        <dbReference type="Proteomes" id="UP000594638"/>
    </source>
</evidence>